<dbReference type="SUPFAM" id="SSF56112">
    <property type="entry name" value="Protein kinase-like (PK-like)"/>
    <property type="match status" value="1"/>
</dbReference>
<reference evidence="2 3" key="1">
    <citation type="submission" date="2024-07" db="EMBL/GenBank/DDBJ databases">
        <title>Section-level genome sequencing and comparative genomics of Aspergillus sections Usti and Cavernicolus.</title>
        <authorList>
            <consortium name="Lawrence Berkeley National Laboratory"/>
            <person name="Nybo J.L."/>
            <person name="Vesth T.C."/>
            <person name="Theobald S."/>
            <person name="Frisvad J.C."/>
            <person name="Larsen T.O."/>
            <person name="Kjaerboelling I."/>
            <person name="Rothschild-Mancinelli K."/>
            <person name="Lyhne E.K."/>
            <person name="Kogle M.E."/>
            <person name="Barry K."/>
            <person name="Clum A."/>
            <person name="Na H."/>
            <person name="Ledsgaard L."/>
            <person name="Lin J."/>
            <person name="Lipzen A."/>
            <person name="Kuo A."/>
            <person name="Riley R."/>
            <person name="Mondo S."/>
            <person name="Labutti K."/>
            <person name="Haridas S."/>
            <person name="Pangalinan J."/>
            <person name="Salamov A.A."/>
            <person name="Simmons B.A."/>
            <person name="Magnuson J.K."/>
            <person name="Chen J."/>
            <person name="Drula E."/>
            <person name="Henrissat B."/>
            <person name="Wiebenga A."/>
            <person name="Lubbers R.J."/>
            <person name="Gomes A.C."/>
            <person name="Macurrencykelacurrency M.R."/>
            <person name="Stajich J."/>
            <person name="Grigoriev I.V."/>
            <person name="Mortensen U.H."/>
            <person name="De Vries R.P."/>
            <person name="Baker S.E."/>
            <person name="Andersen M.R."/>
        </authorList>
    </citation>
    <scope>NUCLEOTIDE SEQUENCE [LARGE SCALE GENOMIC DNA]</scope>
    <source>
        <strain evidence="2 3">CBS 449.75</strain>
    </source>
</reference>
<evidence type="ECO:0000256" key="1">
    <source>
        <dbReference type="SAM" id="MobiDB-lite"/>
    </source>
</evidence>
<evidence type="ECO:0000313" key="3">
    <source>
        <dbReference type="Proteomes" id="UP001610432"/>
    </source>
</evidence>
<name>A0ABR4LL44_9EURO</name>
<feature type="region of interest" description="Disordered" evidence="1">
    <location>
        <begin position="36"/>
        <end position="68"/>
    </location>
</feature>
<comment type="caution">
    <text evidence="2">The sequence shown here is derived from an EMBL/GenBank/DDBJ whole genome shotgun (WGS) entry which is preliminary data.</text>
</comment>
<dbReference type="RefSeq" id="XP_070884224.1">
    <property type="nucleotide sequence ID" value="XM_071034503.1"/>
</dbReference>
<organism evidence="2 3">
    <name type="scientific">Aspergillus lucknowensis</name>
    <dbReference type="NCBI Taxonomy" id="176173"/>
    <lineage>
        <taxon>Eukaryota</taxon>
        <taxon>Fungi</taxon>
        <taxon>Dikarya</taxon>
        <taxon>Ascomycota</taxon>
        <taxon>Pezizomycotina</taxon>
        <taxon>Eurotiomycetes</taxon>
        <taxon>Eurotiomycetidae</taxon>
        <taxon>Eurotiales</taxon>
        <taxon>Aspergillaceae</taxon>
        <taxon>Aspergillus</taxon>
        <taxon>Aspergillus subgen. Nidulantes</taxon>
    </lineage>
</organism>
<protein>
    <recommendedName>
        <fullName evidence="4">Protein kinase domain-containing protein</fullName>
    </recommendedName>
</protein>
<proteinExistence type="predicted"/>
<keyword evidence="3" id="KW-1185">Reference proteome</keyword>
<dbReference type="InterPro" id="IPR011009">
    <property type="entry name" value="Kinase-like_dom_sf"/>
</dbReference>
<accession>A0ABR4LL44</accession>
<gene>
    <name evidence="2" type="ORF">BJX67DRAFT_389475</name>
</gene>
<evidence type="ECO:0000313" key="2">
    <source>
        <dbReference type="EMBL" id="KAL2865245.1"/>
    </source>
</evidence>
<dbReference type="EMBL" id="JBFXLQ010000033">
    <property type="protein sequence ID" value="KAL2865245.1"/>
    <property type="molecule type" value="Genomic_DNA"/>
</dbReference>
<evidence type="ECO:0008006" key="4">
    <source>
        <dbReference type="Google" id="ProtNLM"/>
    </source>
</evidence>
<dbReference type="Proteomes" id="UP001610432">
    <property type="component" value="Unassembled WGS sequence"/>
</dbReference>
<sequence>MMMLFKVRDRLRNTIHPPTTQCDPKVNLHLRFSIPQSRQTAQSPPQTMNPGDPTSQPDDNQPSPLTHDPYVNLPVMGIGLTGIVYKIGEGRVVKKAKQSQLRNAGDVEYMNKINKKTLENEIQVFKCLGNWEGIIPHFNISQYGIELAQDYPEQEDTLKVGWIISLIKASSYVHSCKVFVDDIALWIVLIIDEQLVLADFGQSILLPLDSDIASANANDLNVRIEILHLGWILYSIASWRVHKYYFFNENPELCWLTSLPNADDVLFGKIIKKCWLGEYTSIDPVKAEALQLLHDSRQALWILVVIGL</sequence>
<dbReference type="GeneID" id="98149575"/>
<feature type="compositionally biased region" description="Polar residues" evidence="1">
    <location>
        <begin position="36"/>
        <end position="64"/>
    </location>
</feature>